<evidence type="ECO:0000313" key="2">
    <source>
        <dbReference type="EMBL" id="RKS80594.1"/>
    </source>
</evidence>
<dbReference type="GO" id="GO:0006071">
    <property type="term" value="P:glycerol metabolic process"/>
    <property type="evidence" value="ECO:0007669"/>
    <property type="project" value="InterPro"/>
</dbReference>
<comment type="caution">
    <text evidence="2">The sequence shown here is derived from an EMBL/GenBank/DDBJ whole genome shotgun (WGS) entry which is preliminary data.</text>
</comment>
<feature type="domain" description="DhaL" evidence="1">
    <location>
        <begin position="18"/>
        <end position="214"/>
    </location>
</feature>
<dbReference type="Gene3D" id="1.25.40.340">
    <property type="match status" value="1"/>
</dbReference>
<dbReference type="PANTHER" id="PTHR33434:SF4">
    <property type="entry name" value="PHOSPHATASE PROTEIN"/>
    <property type="match status" value="1"/>
</dbReference>
<dbReference type="InterPro" id="IPR036117">
    <property type="entry name" value="DhaL_dom_sf"/>
</dbReference>
<dbReference type="SMART" id="SM01120">
    <property type="entry name" value="Dak2"/>
    <property type="match status" value="1"/>
</dbReference>
<dbReference type="InterPro" id="IPR050270">
    <property type="entry name" value="DegV_domain_contain"/>
</dbReference>
<evidence type="ECO:0000259" key="1">
    <source>
        <dbReference type="PROSITE" id="PS51480"/>
    </source>
</evidence>
<dbReference type="SMART" id="SM01121">
    <property type="entry name" value="Dak1_2"/>
    <property type="match status" value="1"/>
</dbReference>
<dbReference type="RefSeq" id="WP_231121299.1">
    <property type="nucleotide sequence ID" value="NZ_RBWV01000004.1"/>
</dbReference>
<dbReference type="PROSITE" id="PS51480">
    <property type="entry name" value="DHAL"/>
    <property type="match status" value="1"/>
</dbReference>
<dbReference type="PANTHER" id="PTHR33434">
    <property type="entry name" value="DEGV DOMAIN-CONTAINING PROTEIN DR_1986-RELATED"/>
    <property type="match status" value="1"/>
</dbReference>
<reference evidence="2 3" key="1">
    <citation type="submission" date="2018-10" db="EMBL/GenBank/DDBJ databases">
        <title>Genomic Encyclopedia of Archaeal and Bacterial Type Strains, Phase II (KMG-II): from individual species to whole genera.</title>
        <authorList>
            <person name="Goeker M."/>
        </authorList>
    </citation>
    <scope>NUCLEOTIDE SEQUENCE [LARGE SCALE GENOMIC DNA]</scope>
    <source>
        <strain evidence="2 3">RP-AC37</strain>
    </source>
</reference>
<sequence length="515" mass="50920">MAGTAGTALDAVDAVDGAAMRAWARVALHAMAAARAEIDALNVFPVADGDTGTNLYLTLEAAHGALEQLPPGSDLATTVRTLARGALVGARGNSGIILSQLFRGIAGTLAAEAGRETTSANADLLAEALRSATDSAYAAVVTPVEGTMLSVARGAADAAAAEPHRDVVPVVLAAAAGARDALARTPSQLDALARAGVVDAGGRGLVVLLDALAAVVTRTPLPAAAAEPVVAPVAEPAGGAYEVMYLLDAADGDVPALRAVLAGLGDSVVVVGGDGLWSVHLHTDDAGAAVEAGLATGRPHRLRIAALHDTAAAARAVLVVAEGPGLAALLEQAGAHPIDLPAGARLAADDLLALAAGAAELVLLCDAVQVVALEEAVRRVRRSGLRAAVVPLRSPVQAVAAVAVHDPSRGFDDDVVAMTAAAGHMRWGALTAGGRALVEGEPVPLRAGSAEVAALELAERMLSGGGELVTLLLGAGAGAALGEAVRAGLARAHPEVETVVHPGGQPGALLLVGVE</sequence>
<dbReference type="InParanoid" id="A0A420XUT1"/>
<protein>
    <recommendedName>
        <fullName evidence="1">DhaL domain-containing protein</fullName>
    </recommendedName>
</protein>
<dbReference type="SUPFAM" id="SSF101473">
    <property type="entry name" value="DhaL-like"/>
    <property type="match status" value="1"/>
</dbReference>
<organism evidence="2 3">
    <name type="scientific">Motilibacter peucedani</name>
    <dbReference type="NCBI Taxonomy" id="598650"/>
    <lineage>
        <taxon>Bacteria</taxon>
        <taxon>Bacillati</taxon>
        <taxon>Actinomycetota</taxon>
        <taxon>Actinomycetes</taxon>
        <taxon>Motilibacterales</taxon>
        <taxon>Motilibacteraceae</taxon>
        <taxon>Motilibacter</taxon>
    </lineage>
</organism>
<dbReference type="Proteomes" id="UP000281955">
    <property type="component" value="Unassembled WGS sequence"/>
</dbReference>
<dbReference type="InterPro" id="IPR033470">
    <property type="entry name" value="FakA-like_C"/>
</dbReference>
<dbReference type="EMBL" id="RBWV01000004">
    <property type="protein sequence ID" value="RKS80594.1"/>
    <property type="molecule type" value="Genomic_DNA"/>
</dbReference>
<proteinExistence type="predicted"/>
<dbReference type="AlphaFoldDB" id="A0A420XUT1"/>
<dbReference type="InterPro" id="IPR004007">
    <property type="entry name" value="DhaL_dom"/>
</dbReference>
<dbReference type="InterPro" id="IPR048394">
    <property type="entry name" value="FakA-like_M"/>
</dbReference>
<dbReference type="FunCoup" id="A0A420XUT1">
    <property type="interactions" value="1"/>
</dbReference>
<accession>A0A420XUT1</accession>
<dbReference type="Pfam" id="PF02734">
    <property type="entry name" value="Dak2"/>
    <property type="match status" value="1"/>
</dbReference>
<dbReference type="Pfam" id="PF21645">
    <property type="entry name" value="FakA-like_M"/>
    <property type="match status" value="1"/>
</dbReference>
<evidence type="ECO:0000313" key="3">
    <source>
        <dbReference type="Proteomes" id="UP000281955"/>
    </source>
</evidence>
<keyword evidence="3" id="KW-1185">Reference proteome</keyword>
<dbReference type="Pfam" id="PF13684">
    <property type="entry name" value="FakA-like_C"/>
    <property type="match status" value="1"/>
</dbReference>
<gene>
    <name evidence="2" type="ORF">CLV35_0265</name>
</gene>
<name>A0A420XUT1_9ACTN</name>
<dbReference type="GO" id="GO:0004371">
    <property type="term" value="F:glycerone kinase activity"/>
    <property type="evidence" value="ECO:0007669"/>
    <property type="project" value="InterPro"/>
</dbReference>